<dbReference type="PANTHER" id="PTHR10516">
    <property type="entry name" value="PEPTIDYL-PROLYL CIS-TRANS ISOMERASE"/>
    <property type="match status" value="1"/>
</dbReference>
<protein>
    <recommendedName>
        <fullName evidence="2 6">peptidylprolyl isomerase</fullName>
        <ecNumber evidence="2 6">5.2.1.8</ecNumber>
    </recommendedName>
</protein>
<evidence type="ECO:0000256" key="3">
    <source>
        <dbReference type="ARBA" id="ARBA00023110"/>
    </source>
</evidence>
<dbReference type="AlphaFoldDB" id="A0A0D2LC84"/>
<keyword evidence="9" id="KW-1185">Reference proteome</keyword>
<sequence>MSYRRDSTVDNFQQHSQGVRIQVLREGDNTRFPKRGDKIHIHYVCKLMSTGEIVDDSRDRGPFPTEIGTGKVIKGWDEGIMRMSRGQKALLTISPNLAYGANGSPPNIPPNEHLQFEIELLEIFPC</sequence>
<evidence type="ECO:0000256" key="1">
    <source>
        <dbReference type="ARBA" id="ARBA00000971"/>
    </source>
</evidence>
<dbReference type="InterPro" id="IPR050689">
    <property type="entry name" value="FKBP-type_PPIase"/>
</dbReference>
<dbReference type="FunFam" id="3.10.50.40:FF:000006">
    <property type="entry name" value="Peptidyl-prolyl cis-trans isomerase"/>
    <property type="match status" value="1"/>
</dbReference>
<dbReference type="EC" id="5.2.1.8" evidence="2 6"/>
<dbReference type="InterPro" id="IPR001179">
    <property type="entry name" value="PPIase_FKBP_dom"/>
</dbReference>
<reference evidence="9" key="1">
    <citation type="submission" date="2014-04" db="EMBL/GenBank/DDBJ databases">
        <title>Evolutionary Origins and Diversification of the Mycorrhizal Mutualists.</title>
        <authorList>
            <consortium name="DOE Joint Genome Institute"/>
            <consortium name="Mycorrhizal Genomics Consortium"/>
            <person name="Kohler A."/>
            <person name="Kuo A."/>
            <person name="Nagy L.G."/>
            <person name="Floudas D."/>
            <person name="Copeland A."/>
            <person name="Barry K.W."/>
            <person name="Cichocki N."/>
            <person name="Veneault-Fourrey C."/>
            <person name="LaButti K."/>
            <person name="Lindquist E.A."/>
            <person name="Lipzen A."/>
            <person name="Lundell T."/>
            <person name="Morin E."/>
            <person name="Murat C."/>
            <person name="Riley R."/>
            <person name="Ohm R."/>
            <person name="Sun H."/>
            <person name="Tunlid A."/>
            <person name="Henrissat B."/>
            <person name="Grigoriev I.V."/>
            <person name="Hibbett D.S."/>
            <person name="Martin F."/>
        </authorList>
    </citation>
    <scope>NUCLEOTIDE SEQUENCE [LARGE SCALE GENOMIC DNA]</scope>
    <source>
        <strain evidence="9">FD-334 SS-4</strain>
    </source>
</reference>
<keyword evidence="3 6" id="KW-0697">Rotamase</keyword>
<dbReference type="GO" id="GO:0003755">
    <property type="term" value="F:peptidyl-prolyl cis-trans isomerase activity"/>
    <property type="evidence" value="ECO:0007669"/>
    <property type="project" value="UniProtKB-KW"/>
</dbReference>
<dbReference type="OrthoDB" id="1902587at2759"/>
<evidence type="ECO:0000256" key="2">
    <source>
        <dbReference type="ARBA" id="ARBA00013194"/>
    </source>
</evidence>
<name>A0A0D2LC84_HYPSF</name>
<accession>A0A0D2LC84</accession>
<dbReference type="SUPFAM" id="SSF54534">
    <property type="entry name" value="FKBP-like"/>
    <property type="match status" value="1"/>
</dbReference>
<proteinExistence type="inferred from homology"/>
<dbReference type="STRING" id="945553.A0A0D2LC84"/>
<dbReference type="EMBL" id="KN817534">
    <property type="protein sequence ID" value="KJA24862.1"/>
    <property type="molecule type" value="Genomic_DNA"/>
</dbReference>
<dbReference type="InterPro" id="IPR046357">
    <property type="entry name" value="PPIase_dom_sf"/>
</dbReference>
<feature type="domain" description="PPIase FKBP-type" evidence="7">
    <location>
        <begin position="36"/>
        <end position="124"/>
    </location>
</feature>
<evidence type="ECO:0000313" key="9">
    <source>
        <dbReference type="Proteomes" id="UP000054270"/>
    </source>
</evidence>
<gene>
    <name evidence="8" type="ORF">HYPSUDRAFT_1073243</name>
</gene>
<dbReference type="PROSITE" id="PS50059">
    <property type="entry name" value="FKBP_PPIASE"/>
    <property type="match status" value="1"/>
</dbReference>
<dbReference type="Gene3D" id="3.10.50.40">
    <property type="match status" value="1"/>
</dbReference>
<comment type="catalytic activity">
    <reaction evidence="1 6">
        <text>[protein]-peptidylproline (omega=180) = [protein]-peptidylproline (omega=0)</text>
        <dbReference type="Rhea" id="RHEA:16237"/>
        <dbReference type="Rhea" id="RHEA-COMP:10747"/>
        <dbReference type="Rhea" id="RHEA-COMP:10748"/>
        <dbReference type="ChEBI" id="CHEBI:83833"/>
        <dbReference type="ChEBI" id="CHEBI:83834"/>
        <dbReference type="EC" id="5.2.1.8"/>
    </reaction>
</comment>
<dbReference type="Proteomes" id="UP000054270">
    <property type="component" value="Unassembled WGS sequence"/>
</dbReference>
<evidence type="ECO:0000256" key="5">
    <source>
        <dbReference type="ARBA" id="ARBA00038106"/>
    </source>
</evidence>
<dbReference type="PANTHER" id="PTHR10516:SF443">
    <property type="entry name" value="FK506-BINDING PROTEIN 59-RELATED"/>
    <property type="match status" value="1"/>
</dbReference>
<keyword evidence="4 6" id="KW-0413">Isomerase</keyword>
<evidence type="ECO:0000313" key="8">
    <source>
        <dbReference type="EMBL" id="KJA24862.1"/>
    </source>
</evidence>
<evidence type="ECO:0000259" key="7">
    <source>
        <dbReference type="PROSITE" id="PS50059"/>
    </source>
</evidence>
<dbReference type="Pfam" id="PF00254">
    <property type="entry name" value="FKBP_C"/>
    <property type="match status" value="1"/>
</dbReference>
<comment type="similarity">
    <text evidence="5">Belongs to the FKBP-type PPIase family. FKBP1 subfamily.</text>
</comment>
<organism evidence="8 9">
    <name type="scientific">Hypholoma sublateritium (strain FD-334 SS-4)</name>
    <dbReference type="NCBI Taxonomy" id="945553"/>
    <lineage>
        <taxon>Eukaryota</taxon>
        <taxon>Fungi</taxon>
        <taxon>Dikarya</taxon>
        <taxon>Basidiomycota</taxon>
        <taxon>Agaricomycotina</taxon>
        <taxon>Agaricomycetes</taxon>
        <taxon>Agaricomycetidae</taxon>
        <taxon>Agaricales</taxon>
        <taxon>Agaricineae</taxon>
        <taxon>Strophariaceae</taxon>
        <taxon>Hypholoma</taxon>
    </lineage>
</organism>
<evidence type="ECO:0000256" key="6">
    <source>
        <dbReference type="PROSITE-ProRule" id="PRU00277"/>
    </source>
</evidence>
<evidence type="ECO:0000256" key="4">
    <source>
        <dbReference type="ARBA" id="ARBA00023235"/>
    </source>
</evidence>